<dbReference type="InterPro" id="IPR004453">
    <property type="entry name" value="QueG"/>
</dbReference>
<feature type="binding site" evidence="9">
    <location>
        <position position="191"/>
    </location>
    <ligand>
        <name>[4Fe-4S] cluster</name>
        <dbReference type="ChEBI" id="CHEBI:49883"/>
        <label>1</label>
    </ligand>
</feature>
<evidence type="ECO:0000256" key="5">
    <source>
        <dbReference type="ARBA" id="ARBA00022785"/>
    </source>
</evidence>
<feature type="domain" description="4Fe-4S ferredoxin-type" evidence="10">
    <location>
        <begin position="176"/>
        <end position="205"/>
    </location>
</feature>
<gene>
    <name evidence="9" type="primary">queG</name>
    <name evidence="11" type="ORF">EDB95_1801</name>
</gene>
<keyword evidence="9" id="KW-0846">Cobalamin</keyword>
<keyword evidence="5 9" id="KW-0671">Queuosine biosynthesis</keyword>
<feature type="binding site" evidence="9">
    <location>
        <position position="154"/>
    </location>
    <ligand>
        <name>cob(II)alamin</name>
        <dbReference type="ChEBI" id="CHEBI:16304"/>
    </ligand>
</feature>
<dbReference type="PANTHER" id="PTHR30002">
    <property type="entry name" value="EPOXYQUEUOSINE REDUCTASE"/>
    <property type="match status" value="1"/>
</dbReference>
<comment type="similarity">
    <text evidence="9">Belongs to the QueG family.</text>
</comment>
<protein>
    <recommendedName>
        <fullName evidence="9">Epoxyqueuosine reductase</fullName>
        <ecNumber evidence="9">1.17.99.6</ecNumber>
    </recommendedName>
    <alternativeName>
        <fullName evidence="9">Queuosine biosynthesis protein QueG</fullName>
    </alternativeName>
</protein>
<dbReference type="GO" id="GO:0046872">
    <property type="term" value="F:metal ion binding"/>
    <property type="evidence" value="ECO:0007669"/>
    <property type="project" value="UniProtKB-KW"/>
</dbReference>
<evidence type="ECO:0000256" key="9">
    <source>
        <dbReference type="HAMAP-Rule" id="MF_00916"/>
    </source>
</evidence>
<sequence length="321" mass="36253">MDTARHTRLIKSFASALGFDYCGIARAVRLDDDAFRLERWLTAGMHGKMGYMENYFDLRIDPTRLVPGAKSVITLLLNYFPSESQAPGAPGIAKYAFGRDYHEVIREKLRVFQHRIREEIGEVAGRGFVDSAPVLERSWAVRSGLGWIGKNGNLLHPGAGSFFFIATLIVDLPLDYDDPFAKDFCGTCTRCIDACPTEAILPDKVVDGSRCISYFTIELKDLLIPGDMEGRFQDWMFGCDTCQDVCPWNRFSKPTLEEGFRALPEVLNFTTADWEVLTEEAFREIFRESPLKRSKFKGIQRNLAFISLPSANPPTENPPTR</sequence>
<keyword evidence="9" id="KW-0170">Cobalt</keyword>
<keyword evidence="3 9" id="KW-0819">tRNA processing</keyword>
<evidence type="ECO:0000313" key="12">
    <source>
        <dbReference type="Proteomes" id="UP000294498"/>
    </source>
</evidence>
<feature type="binding site" evidence="9">
    <location>
        <position position="239"/>
    </location>
    <ligand>
        <name>[4Fe-4S] cluster</name>
        <dbReference type="ChEBI" id="CHEBI:49883"/>
        <label>2</label>
    </ligand>
</feature>
<feature type="active site" description="Proton donor" evidence="9">
    <location>
        <position position="130"/>
    </location>
</feature>
<dbReference type="EC" id="1.17.99.6" evidence="9"/>
<feature type="binding site" evidence="9">
    <location>
        <position position="185"/>
    </location>
    <ligand>
        <name>[4Fe-4S] cluster</name>
        <dbReference type="ChEBI" id="CHEBI:49883"/>
        <label>1</label>
    </ligand>
</feature>
<comment type="cofactor">
    <cofactor evidence="9">
        <name>cob(II)alamin</name>
        <dbReference type="ChEBI" id="CHEBI:16304"/>
    </cofactor>
</comment>
<keyword evidence="6 9" id="KW-0560">Oxidoreductase</keyword>
<comment type="pathway">
    <text evidence="9">tRNA modification; tRNA-queuosine biosynthesis.</text>
</comment>
<feature type="binding site" evidence="9">
    <location>
        <position position="297"/>
    </location>
    <ligand>
        <name>tRNA</name>
        <dbReference type="ChEBI" id="CHEBI:17843"/>
    </ligand>
</feature>
<evidence type="ECO:0000256" key="4">
    <source>
        <dbReference type="ARBA" id="ARBA00022723"/>
    </source>
</evidence>
<comment type="function">
    <text evidence="9">Catalyzes the conversion of epoxyqueuosine (oQ) to queuosine (Q), which is a hypermodified base found in the wobble positions of tRNA(Asp), tRNA(Asn), tRNA(His) and tRNA(Tyr).</text>
</comment>
<dbReference type="OrthoDB" id="9784571at2"/>
<feature type="binding site" evidence="9">
    <location>
        <begin position="239"/>
        <end position="240"/>
    </location>
    <ligand>
        <name>cob(II)alamin</name>
        <dbReference type="ChEBI" id="CHEBI:16304"/>
    </ligand>
</feature>
<feature type="binding site" evidence="9">
    <location>
        <position position="246"/>
    </location>
    <ligand>
        <name>[4Fe-4S] cluster</name>
        <dbReference type="ChEBI" id="CHEBI:49883"/>
        <label>1</label>
    </ligand>
</feature>
<feature type="binding site" evidence="9">
    <location>
        <position position="188"/>
    </location>
    <ligand>
        <name>[4Fe-4S] cluster</name>
        <dbReference type="ChEBI" id="CHEBI:49883"/>
        <label>1</label>
    </ligand>
</feature>
<feature type="binding site" evidence="9">
    <location>
        <position position="59"/>
    </location>
    <ligand>
        <name>cob(II)alamin</name>
        <dbReference type="ChEBI" id="CHEBI:16304"/>
    </ligand>
</feature>
<keyword evidence="8 9" id="KW-0411">Iron-sulfur</keyword>
<dbReference type="PROSITE" id="PS51379">
    <property type="entry name" value="4FE4S_FER_2"/>
    <property type="match status" value="1"/>
</dbReference>
<dbReference type="SUPFAM" id="SSF54862">
    <property type="entry name" value="4Fe-4S ferredoxins"/>
    <property type="match status" value="1"/>
</dbReference>
<organism evidence="11 12">
    <name type="scientific">Dinghuibacter silviterrae</name>
    <dbReference type="NCBI Taxonomy" id="1539049"/>
    <lineage>
        <taxon>Bacteria</taxon>
        <taxon>Pseudomonadati</taxon>
        <taxon>Bacteroidota</taxon>
        <taxon>Chitinophagia</taxon>
        <taxon>Chitinophagales</taxon>
        <taxon>Chitinophagaceae</taxon>
        <taxon>Dinghuibacter</taxon>
    </lineage>
</organism>
<comment type="cofactor">
    <cofactor evidence="9">
        <name>[4Fe-4S] cluster</name>
        <dbReference type="ChEBI" id="CHEBI:49883"/>
    </cofactor>
    <text evidence="9">Binds 2 [4Fe-4S] clusters per monomer.</text>
</comment>
<dbReference type="InterPro" id="IPR013542">
    <property type="entry name" value="QueG_DUF1730"/>
</dbReference>
<evidence type="ECO:0000256" key="3">
    <source>
        <dbReference type="ARBA" id="ARBA00022694"/>
    </source>
</evidence>
<reference evidence="11 12" key="1">
    <citation type="submission" date="2019-03" db="EMBL/GenBank/DDBJ databases">
        <title>Genomic Encyclopedia of Type Strains, Phase IV (KMG-IV): sequencing the most valuable type-strain genomes for metagenomic binning, comparative biology and taxonomic classification.</title>
        <authorList>
            <person name="Goeker M."/>
        </authorList>
    </citation>
    <scope>NUCLEOTIDE SEQUENCE [LARGE SCALE GENOMIC DNA]</scope>
    <source>
        <strain evidence="11 12">DSM 100059</strain>
    </source>
</reference>
<keyword evidence="12" id="KW-1185">Reference proteome</keyword>
<dbReference type="AlphaFoldDB" id="A0A4R8DRE6"/>
<dbReference type="HAMAP" id="MF_00916">
    <property type="entry name" value="QueG"/>
    <property type="match status" value="1"/>
</dbReference>
<feature type="binding site" evidence="9">
    <location>
        <position position="211"/>
    </location>
    <ligand>
        <name>[4Fe-4S] cluster</name>
        <dbReference type="ChEBI" id="CHEBI:49883"/>
        <label>2</label>
    </ligand>
</feature>
<comment type="catalytic activity">
    <reaction evidence="9">
        <text>epoxyqueuosine(34) in tRNA + AH2 = queuosine(34) in tRNA + A + H2O</text>
        <dbReference type="Rhea" id="RHEA:32159"/>
        <dbReference type="Rhea" id="RHEA-COMP:18571"/>
        <dbReference type="Rhea" id="RHEA-COMP:18582"/>
        <dbReference type="ChEBI" id="CHEBI:13193"/>
        <dbReference type="ChEBI" id="CHEBI:15377"/>
        <dbReference type="ChEBI" id="CHEBI:17499"/>
        <dbReference type="ChEBI" id="CHEBI:194431"/>
        <dbReference type="ChEBI" id="CHEBI:194443"/>
        <dbReference type="EC" id="1.17.99.6"/>
    </reaction>
</comment>
<evidence type="ECO:0000259" key="10">
    <source>
        <dbReference type="PROSITE" id="PS51379"/>
    </source>
</evidence>
<feature type="binding site" evidence="9">
    <location>
        <position position="165"/>
    </location>
    <ligand>
        <name>cob(II)alamin</name>
        <dbReference type="ChEBI" id="CHEBI:16304"/>
    </ligand>
</feature>
<dbReference type="NCBIfam" id="TIGR00276">
    <property type="entry name" value="tRNA epoxyqueuosine(34) reductase QueG"/>
    <property type="match status" value="1"/>
</dbReference>
<comment type="subunit">
    <text evidence="9">Monomer.</text>
</comment>
<feature type="binding site" evidence="9">
    <location>
        <position position="195"/>
    </location>
    <ligand>
        <name>[4Fe-4S] cluster</name>
        <dbReference type="ChEBI" id="CHEBI:49883"/>
        <label>2</label>
    </ligand>
</feature>
<feature type="binding site" evidence="9">
    <location>
        <position position="220"/>
    </location>
    <ligand>
        <name>tRNA</name>
        <dbReference type="ChEBI" id="CHEBI:17843"/>
    </ligand>
</feature>
<proteinExistence type="inferred from homology"/>
<evidence type="ECO:0000256" key="7">
    <source>
        <dbReference type="ARBA" id="ARBA00023004"/>
    </source>
</evidence>
<dbReference type="PROSITE" id="PS00198">
    <property type="entry name" value="4FE4S_FER_1"/>
    <property type="match status" value="1"/>
</dbReference>
<dbReference type="InterPro" id="IPR017900">
    <property type="entry name" value="4Fe4S_Fe_S_CS"/>
</dbReference>
<keyword evidence="4 9" id="KW-0479">Metal-binding</keyword>
<dbReference type="GO" id="GO:0031419">
    <property type="term" value="F:cobalamin binding"/>
    <property type="evidence" value="ECO:0007669"/>
    <property type="project" value="UniProtKB-KW"/>
</dbReference>
<keyword evidence="2 9" id="KW-0963">Cytoplasm</keyword>
<dbReference type="Proteomes" id="UP000294498">
    <property type="component" value="Unassembled WGS sequence"/>
</dbReference>
<dbReference type="UniPathway" id="UPA00392"/>
<dbReference type="RefSeq" id="WP_133992744.1">
    <property type="nucleotide sequence ID" value="NZ_SODV01000001.1"/>
</dbReference>
<evidence type="ECO:0000256" key="8">
    <source>
        <dbReference type="ARBA" id="ARBA00023014"/>
    </source>
</evidence>
<dbReference type="GO" id="GO:0051539">
    <property type="term" value="F:4 iron, 4 sulfur cluster binding"/>
    <property type="evidence" value="ECO:0007669"/>
    <property type="project" value="UniProtKB-KW"/>
</dbReference>
<dbReference type="InterPro" id="IPR017896">
    <property type="entry name" value="4Fe4S_Fe-S-bd"/>
</dbReference>
<comment type="caution">
    <text evidence="11">The sequence shown here is derived from an EMBL/GenBank/DDBJ whole genome shotgun (WGS) entry which is preliminary data.</text>
</comment>
<dbReference type="GO" id="GO:0052693">
    <property type="term" value="F:epoxyqueuosine reductase activity"/>
    <property type="evidence" value="ECO:0007669"/>
    <property type="project" value="UniProtKB-UniRule"/>
</dbReference>
<dbReference type="Pfam" id="PF08331">
    <property type="entry name" value="QueG_DUF1730"/>
    <property type="match status" value="1"/>
</dbReference>
<dbReference type="Pfam" id="PF13484">
    <property type="entry name" value="Fer4_16"/>
    <property type="match status" value="1"/>
</dbReference>
<evidence type="ECO:0000313" key="11">
    <source>
        <dbReference type="EMBL" id="TDX00772.1"/>
    </source>
</evidence>
<dbReference type="GO" id="GO:0005737">
    <property type="term" value="C:cytoplasm"/>
    <property type="evidence" value="ECO:0007669"/>
    <property type="project" value="UniProtKB-SubCell"/>
</dbReference>
<feature type="binding site" evidence="9">
    <location>
        <position position="242"/>
    </location>
    <ligand>
        <name>[4Fe-4S] cluster</name>
        <dbReference type="ChEBI" id="CHEBI:49883"/>
        <label>2</label>
    </ligand>
</feature>
<feature type="binding site" evidence="9">
    <location>
        <position position="130"/>
    </location>
    <ligand>
        <name>cob(II)alamin</name>
        <dbReference type="ChEBI" id="CHEBI:16304"/>
    </ligand>
</feature>
<dbReference type="PANTHER" id="PTHR30002:SF4">
    <property type="entry name" value="EPOXYQUEUOSINE REDUCTASE"/>
    <property type="match status" value="1"/>
</dbReference>
<evidence type="ECO:0000256" key="1">
    <source>
        <dbReference type="ARBA" id="ARBA00022485"/>
    </source>
</evidence>
<accession>A0A4R8DRE6</accession>
<evidence type="ECO:0000256" key="2">
    <source>
        <dbReference type="ARBA" id="ARBA00022490"/>
    </source>
</evidence>
<name>A0A4R8DRE6_9BACT</name>
<comment type="caution">
    <text evidence="9">Lacks conserved residue(s) required for the propagation of feature annotation.</text>
</comment>
<dbReference type="Gene3D" id="3.30.70.20">
    <property type="match status" value="1"/>
</dbReference>
<comment type="subcellular location">
    <subcellularLocation>
        <location evidence="9">Cytoplasm</location>
    </subcellularLocation>
</comment>
<feature type="binding site" evidence="9">
    <location>
        <position position="213"/>
    </location>
    <ligand>
        <name>cob(II)alamin</name>
        <dbReference type="ChEBI" id="CHEBI:16304"/>
    </ligand>
</feature>
<dbReference type="EMBL" id="SODV01000001">
    <property type="protein sequence ID" value="TDX00772.1"/>
    <property type="molecule type" value="Genomic_DNA"/>
</dbReference>
<dbReference type="GO" id="GO:0008616">
    <property type="term" value="P:tRNA queuosine(34) biosynthetic process"/>
    <property type="evidence" value="ECO:0007669"/>
    <property type="project" value="UniProtKB-UniRule"/>
</dbReference>
<keyword evidence="1 9" id="KW-0004">4Fe-4S</keyword>
<feature type="binding site" evidence="9">
    <location>
        <position position="151"/>
    </location>
    <ligand>
        <name>cob(II)alamin</name>
        <dbReference type="ChEBI" id="CHEBI:16304"/>
    </ligand>
</feature>
<evidence type="ECO:0000256" key="6">
    <source>
        <dbReference type="ARBA" id="ARBA00023002"/>
    </source>
</evidence>
<keyword evidence="7 9" id="KW-0408">Iron</keyword>